<dbReference type="PANTHER" id="PTHR30244:SF34">
    <property type="entry name" value="DTDP-4-AMINO-4,6-DIDEOXYGALACTOSE TRANSAMINASE"/>
    <property type="match status" value="1"/>
</dbReference>
<dbReference type="InterPro" id="IPR000653">
    <property type="entry name" value="DegT/StrS_aminotransferase"/>
</dbReference>
<keyword evidence="2" id="KW-0032">Aminotransferase</keyword>
<dbReference type="SUPFAM" id="SSF53383">
    <property type="entry name" value="PLP-dependent transferases"/>
    <property type="match status" value="1"/>
</dbReference>
<comment type="caution">
    <text evidence="2">The sequence shown here is derived from an EMBL/GenBank/DDBJ whole genome shotgun (WGS) entry which is preliminary data.</text>
</comment>
<reference evidence="2 3" key="1">
    <citation type="submission" date="2016-08" db="EMBL/GenBank/DDBJ databases">
        <title>New Insights into Marine Group III Euryarchaeota, from dark to light.</title>
        <authorList>
            <person name="Haro-Moreno J.M."/>
            <person name="Rodriguez-Valera F."/>
            <person name="Lopez-Garcia P."/>
            <person name="Moreira D."/>
            <person name="Martin-Cuadrado A.B."/>
        </authorList>
    </citation>
    <scope>NUCLEOTIDE SEQUENCE [LARGE SCALE GENOMIC DNA]</scope>
    <source>
        <strain evidence="2">CG-Epi1</strain>
    </source>
</reference>
<comment type="similarity">
    <text evidence="1">Belongs to the DegT/DnrJ/EryC1 family.</text>
</comment>
<evidence type="ECO:0000256" key="1">
    <source>
        <dbReference type="RuleBase" id="RU004508"/>
    </source>
</evidence>
<evidence type="ECO:0000313" key="3">
    <source>
        <dbReference type="Proteomes" id="UP000183080"/>
    </source>
</evidence>
<dbReference type="PANTHER" id="PTHR30244">
    <property type="entry name" value="TRANSAMINASE"/>
    <property type="match status" value="1"/>
</dbReference>
<protein>
    <submittedName>
        <fullName evidence="2">Aminotransferase DegT</fullName>
    </submittedName>
</protein>
<organism evidence="2 3">
    <name type="scientific">Marine Group III euryarchaeote CG-Epi1</name>
    <dbReference type="NCBI Taxonomy" id="1888995"/>
    <lineage>
        <taxon>Archaea</taxon>
        <taxon>Methanobacteriati</taxon>
        <taxon>Thermoplasmatota</taxon>
        <taxon>Thermoplasmata</taxon>
        <taxon>Candidatus Thermoprofundales</taxon>
    </lineage>
</organism>
<dbReference type="Proteomes" id="UP000183080">
    <property type="component" value="Unassembled WGS sequence"/>
</dbReference>
<proteinExistence type="inferred from homology"/>
<evidence type="ECO:0000313" key="2">
    <source>
        <dbReference type="EMBL" id="OIR21175.1"/>
    </source>
</evidence>
<gene>
    <name evidence="2" type="ORF">BD935_00120</name>
</gene>
<keyword evidence="1" id="KW-0663">Pyridoxal phosphate</keyword>
<accession>A0A1J5TJN1</accession>
<dbReference type="Gene3D" id="3.40.640.10">
    <property type="entry name" value="Type I PLP-dependent aspartate aminotransferase-like (Major domain)"/>
    <property type="match status" value="1"/>
</dbReference>
<dbReference type="EMBL" id="MIZA01000001">
    <property type="protein sequence ID" value="OIR21175.1"/>
    <property type="molecule type" value="Genomic_DNA"/>
</dbReference>
<dbReference type="AlphaFoldDB" id="A0A1J5TJN1"/>
<dbReference type="InterPro" id="IPR015421">
    <property type="entry name" value="PyrdxlP-dep_Trfase_major"/>
</dbReference>
<dbReference type="STRING" id="1888995.BD935_00120"/>
<dbReference type="Pfam" id="PF01041">
    <property type="entry name" value="DegT_DnrJ_EryC1"/>
    <property type="match status" value="1"/>
</dbReference>
<dbReference type="GO" id="GO:0000271">
    <property type="term" value="P:polysaccharide biosynthetic process"/>
    <property type="evidence" value="ECO:0007669"/>
    <property type="project" value="TreeGrafter"/>
</dbReference>
<name>A0A1J5TJN1_9ARCH</name>
<keyword evidence="2" id="KW-0808">Transferase</keyword>
<dbReference type="GO" id="GO:0008483">
    <property type="term" value="F:transaminase activity"/>
    <property type="evidence" value="ECO:0007669"/>
    <property type="project" value="UniProtKB-KW"/>
</dbReference>
<dbReference type="GO" id="GO:0030170">
    <property type="term" value="F:pyridoxal phosphate binding"/>
    <property type="evidence" value="ECO:0007669"/>
    <property type="project" value="TreeGrafter"/>
</dbReference>
<sequence>MSIEEKVSQFTIGFDHRDKEKLHQMWDKIFSTQQWSEGIYTKEFESLWSEWNDEDSVAFSSWAGGAMAVLNYIDVKNETVLCPSNTFMATPLSVINAGGHVEFVDSNREDLCMSFEDFRVKAEKHSPKAVWVVHIGGHISFDIEKISSYCKENKIWLIEDCAHAHGAEWNGKKPGTWGDAGVYSMYATKTISTGEGGILVSKHKELLDYCYKFRNYGKFEYDVEGLNYRMSEFTAALGVVQTRRMSEIVDWKNSYAENFLDSKHSNRIIFPDGMKSGYYKYIVFDKLEKSTGKVYDESCHKIMGHEIDLPNTDWIVSNHWCVPLYYHPELEVKK</sequence>
<dbReference type="InterPro" id="IPR015424">
    <property type="entry name" value="PyrdxlP-dep_Trfase"/>
</dbReference>